<dbReference type="KEGG" id="lsf:I8J32_005940"/>
<reference evidence="1 2" key="1">
    <citation type="submission" date="2021-03" db="EMBL/GenBank/DDBJ databases">
        <title>Lysobacter sp. nov. isolated from soil of gangwondo yeongwol, south Korea.</title>
        <authorList>
            <person name="Kim K.R."/>
            <person name="Kim K.H."/>
            <person name="Jeon C.O."/>
        </authorList>
    </citation>
    <scope>NUCLEOTIDE SEQUENCE [LARGE SCALE GENOMIC DNA]</scope>
    <source>
        <strain evidence="1 2">R19</strain>
    </source>
</reference>
<dbReference type="EMBL" id="CP071518">
    <property type="protein sequence ID" value="QSX79401.1"/>
    <property type="molecule type" value="Genomic_DNA"/>
</dbReference>
<evidence type="ECO:0000313" key="2">
    <source>
        <dbReference type="Proteomes" id="UP000639274"/>
    </source>
</evidence>
<dbReference type="AlphaFoldDB" id="A0A974Y0X3"/>
<dbReference type="RefSeq" id="WP_200616216.1">
    <property type="nucleotide sequence ID" value="NZ_CP071518.1"/>
</dbReference>
<sequence length="88" mass="9663">MHSEFEDWNNGWYGLRLALRPAEIDRLLVLLQRLRQDPDQHFHIASDYTGSGGLGDIEVSVASQSEVDNMHLGGLAVAPDSTLPPAGH</sequence>
<accession>A0A974Y0X3</accession>
<organism evidence="1 2">
    <name type="scientific">Agrilutibacter solisilvae</name>
    <dbReference type="NCBI Taxonomy" id="2763317"/>
    <lineage>
        <taxon>Bacteria</taxon>
        <taxon>Pseudomonadati</taxon>
        <taxon>Pseudomonadota</taxon>
        <taxon>Gammaproteobacteria</taxon>
        <taxon>Lysobacterales</taxon>
        <taxon>Lysobacteraceae</taxon>
        <taxon>Agrilutibacter</taxon>
    </lineage>
</organism>
<dbReference type="Proteomes" id="UP000639274">
    <property type="component" value="Chromosome"/>
</dbReference>
<gene>
    <name evidence="1" type="ORF">I8J32_005940</name>
</gene>
<protein>
    <submittedName>
        <fullName evidence="1">Uncharacterized protein</fullName>
    </submittedName>
</protein>
<evidence type="ECO:0000313" key="1">
    <source>
        <dbReference type="EMBL" id="QSX79401.1"/>
    </source>
</evidence>
<name>A0A974Y0X3_9GAMM</name>
<proteinExistence type="predicted"/>
<keyword evidence="2" id="KW-1185">Reference proteome</keyword>